<dbReference type="InterPro" id="IPR002818">
    <property type="entry name" value="DJ-1/PfpI"/>
</dbReference>
<name>A0A949U497_9CLOT</name>
<dbReference type="AlphaFoldDB" id="A0A949U497"/>
<gene>
    <name evidence="4" type="ORF">I6U48_25010</name>
</gene>
<dbReference type="InterPro" id="IPR026881">
    <property type="entry name" value="WYL_dom"/>
</dbReference>
<dbReference type="Proteomes" id="UP000694308">
    <property type="component" value="Unassembled WGS sequence"/>
</dbReference>
<keyword evidence="5" id="KW-1185">Reference proteome</keyword>
<dbReference type="Pfam" id="PF01965">
    <property type="entry name" value="DJ-1_PfpI"/>
    <property type="match status" value="1"/>
</dbReference>
<evidence type="ECO:0000259" key="1">
    <source>
        <dbReference type="Pfam" id="PF01965"/>
    </source>
</evidence>
<dbReference type="PROSITE" id="PS52050">
    <property type="entry name" value="WYL"/>
    <property type="match status" value="1"/>
</dbReference>
<dbReference type="EMBL" id="JAEEGC010000159">
    <property type="protein sequence ID" value="MBV7276149.1"/>
    <property type="molecule type" value="Genomic_DNA"/>
</dbReference>
<evidence type="ECO:0000259" key="2">
    <source>
        <dbReference type="Pfam" id="PF08279"/>
    </source>
</evidence>
<evidence type="ECO:0000313" key="5">
    <source>
        <dbReference type="Proteomes" id="UP000694308"/>
    </source>
</evidence>
<feature type="domain" description="Helix-turn-helix type 11" evidence="2">
    <location>
        <begin position="8"/>
        <end position="60"/>
    </location>
</feature>
<dbReference type="RefSeq" id="WP_218323193.1">
    <property type="nucleotide sequence ID" value="NZ_JAEEGC010000159.1"/>
</dbReference>
<feature type="domain" description="DJ-1/PfpI" evidence="1">
    <location>
        <begin position="236"/>
        <end position="388"/>
    </location>
</feature>
<dbReference type="InterPro" id="IPR051534">
    <property type="entry name" value="CBASS_pafABC_assoc_protein"/>
</dbReference>
<reference evidence="4" key="1">
    <citation type="submission" date="2020-12" db="EMBL/GenBank/DDBJ databases">
        <title>Clostridium thailandense sp. nov., a novel acetogenic bacterium isolated from peat land soil in Thailand.</title>
        <authorList>
            <person name="Chaikitkaew S."/>
            <person name="Birkeland N.K."/>
        </authorList>
    </citation>
    <scope>NUCLEOTIDE SEQUENCE</scope>
    <source>
        <strain evidence="4">PL3</strain>
    </source>
</reference>
<organism evidence="4 5">
    <name type="scientific">Clostridium thailandense</name>
    <dbReference type="NCBI Taxonomy" id="2794346"/>
    <lineage>
        <taxon>Bacteria</taxon>
        <taxon>Bacillati</taxon>
        <taxon>Bacillota</taxon>
        <taxon>Clostridia</taxon>
        <taxon>Eubacteriales</taxon>
        <taxon>Clostridiaceae</taxon>
        <taxon>Clostridium</taxon>
    </lineage>
</organism>
<dbReference type="Pfam" id="PF08279">
    <property type="entry name" value="HTH_11"/>
    <property type="match status" value="1"/>
</dbReference>
<evidence type="ECO:0000259" key="3">
    <source>
        <dbReference type="Pfam" id="PF13280"/>
    </source>
</evidence>
<dbReference type="PANTHER" id="PTHR34580:SF3">
    <property type="entry name" value="PROTEIN PAFB"/>
    <property type="match status" value="1"/>
</dbReference>
<proteinExistence type="predicted"/>
<protein>
    <submittedName>
        <fullName evidence="4">DJ-1/PfpI family protein</fullName>
    </submittedName>
</protein>
<comment type="caution">
    <text evidence="4">The sequence shown here is derived from an EMBL/GenBank/DDBJ whole genome shotgun (WGS) entry which is preliminary data.</text>
</comment>
<dbReference type="Pfam" id="PF13280">
    <property type="entry name" value="WYL"/>
    <property type="match status" value="1"/>
</dbReference>
<accession>A0A949U497</accession>
<feature type="domain" description="WYL" evidence="3">
    <location>
        <begin position="139"/>
        <end position="205"/>
    </location>
</feature>
<sequence>MPKIDNMLAILWMLSSGEKVTAKQISEKLEMNIRTVYRYIDTLSTSGVPIISDTGHNGGYTLLNNFIEAPLFFDSEEQTSLVHAAVFAEEAGYYGGEALNRAISKLSNYSNRVQEININQHLTSLEVITPVRFQTMKPYLKDLEQTITKGYSVKILYHKSGEDQSKYRLVDPYKIIYWNNKWYMIGFCHLRNTIRSFRVDRIESLVLTENKFNPPEDFSARDFFLKDPVPTEYNQEIISLVRYFKKDLAPLKVVTVGANKEIITTMGGLSIKPDISLDECTLESKDLLILPGGNTWGEDIHQLILKRVGEALELGTIIAAICGAIEALASAGYLDSRKHTSNNLEYTKMVCPNYKGEKFYEMGSVVASENLITASGVAPLEFAMEVLKKLDVFAPETLHSWYNLNKTHKPEYFFQLMNSINS</sequence>
<dbReference type="PANTHER" id="PTHR34580">
    <property type="match status" value="1"/>
</dbReference>
<dbReference type="InterPro" id="IPR013196">
    <property type="entry name" value="HTH_11"/>
</dbReference>
<evidence type="ECO:0000313" key="4">
    <source>
        <dbReference type="EMBL" id="MBV7276149.1"/>
    </source>
</evidence>